<comment type="caution">
    <text evidence="2">The sequence shown here is derived from an EMBL/GenBank/DDBJ whole genome shotgun (WGS) entry which is preliminary data.</text>
</comment>
<gene>
    <name evidence="1" type="ORF">Alo02nite_35270</name>
    <name evidence="2" type="ORF">BJ964_009214</name>
</gene>
<reference evidence="2 3" key="1">
    <citation type="submission" date="2020-08" db="EMBL/GenBank/DDBJ databases">
        <title>Sequencing the genomes of 1000 actinobacteria strains.</title>
        <authorList>
            <person name="Klenk H.-P."/>
        </authorList>
    </citation>
    <scope>NUCLEOTIDE SEQUENCE [LARGE SCALE GENOMIC DNA]</scope>
    <source>
        <strain evidence="2 3">DSM 43150</strain>
    </source>
</reference>
<evidence type="ECO:0000313" key="3">
    <source>
        <dbReference type="Proteomes" id="UP000590511"/>
    </source>
</evidence>
<dbReference type="RefSeq" id="WP_188126524.1">
    <property type="nucleotide sequence ID" value="NZ_BOMP01000051.1"/>
</dbReference>
<dbReference type="Proteomes" id="UP000590511">
    <property type="component" value="Unassembled WGS sequence"/>
</dbReference>
<dbReference type="AlphaFoldDB" id="A0A7W7HQV9"/>
<organism evidence="2 3">
    <name type="scientific">Actinoplanes lobatus</name>
    <dbReference type="NCBI Taxonomy" id="113568"/>
    <lineage>
        <taxon>Bacteria</taxon>
        <taxon>Bacillati</taxon>
        <taxon>Actinomycetota</taxon>
        <taxon>Actinomycetes</taxon>
        <taxon>Micromonosporales</taxon>
        <taxon>Micromonosporaceae</taxon>
        <taxon>Actinoplanes</taxon>
    </lineage>
</organism>
<keyword evidence="4" id="KW-1185">Reference proteome</keyword>
<evidence type="ECO:0000313" key="2">
    <source>
        <dbReference type="EMBL" id="MBB4755053.1"/>
    </source>
</evidence>
<accession>A0A7W7HQV9</accession>
<sequence length="65" mass="7158">MRVLVLSDHGGKQLGQTVAQLRSRLEKPTMHAIGAYPTQLLEAIDRYAVALDSQSCERIAALIRP</sequence>
<proteinExistence type="predicted"/>
<dbReference type="EMBL" id="BOMP01000051">
    <property type="protein sequence ID" value="GIE40629.1"/>
    <property type="molecule type" value="Genomic_DNA"/>
</dbReference>
<reference evidence="1 4" key="2">
    <citation type="submission" date="2021-01" db="EMBL/GenBank/DDBJ databases">
        <title>Whole genome shotgun sequence of Actinoplanes lobatus NBRC 12513.</title>
        <authorList>
            <person name="Komaki H."/>
            <person name="Tamura T."/>
        </authorList>
    </citation>
    <scope>NUCLEOTIDE SEQUENCE [LARGE SCALE GENOMIC DNA]</scope>
    <source>
        <strain evidence="1 4">NBRC 12513</strain>
    </source>
</reference>
<evidence type="ECO:0000313" key="1">
    <source>
        <dbReference type="EMBL" id="GIE40629.1"/>
    </source>
</evidence>
<dbReference type="Proteomes" id="UP000631312">
    <property type="component" value="Unassembled WGS sequence"/>
</dbReference>
<evidence type="ECO:0000313" key="4">
    <source>
        <dbReference type="Proteomes" id="UP000631312"/>
    </source>
</evidence>
<protein>
    <submittedName>
        <fullName evidence="2">Uncharacterized protein</fullName>
    </submittedName>
</protein>
<dbReference type="EMBL" id="JACHNC010000001">
    <property type="protein sequence ID" value="MBB4755053.1"/>
    <property type="molecule type" value="Genomic_DNA"/>
</dbReference>
<name>A0A7W7HQV9_9ACTN</name>